<evidence type="ECO:0000259" key="6">
    <source>
        <dbReference type="Pfam" id="PF02900"/>
    </source>
</evidence>
<reference evidence="7 8" key="1">
    <citation type="journal article" date="2002" name="Int. J. Syst. Evol. Microbiol.">
        <title>Sphingopyxis witflariensis sp. nov., isolated from activated sludge.</title>
        <authorList>
            <person name="Kampfer P."/>
            <person name="Witzenberger R."/>
            <person name="Denner E.B."/>
            <person name="Busse H.J."/>
            <person name="Neef A."/>
        </authorList>
    </citation>
    <scope>NUCLEOTIDE SEQUENCE [LARGE SCALE GENOMIC DNA]</scope>
    <source>
        <strain evidence="7 8">DSM 14551</strain>
    </source>
</reference>
<evidence type="ECO:0000256" key="1">
    <source>
        <dbReference type="ARBA" id="ARBA00001947"/>
    </source>
</evidence>
<dbReference type="OrthoDB" id="9790889at2"/>
<dbReference type="GO" id="GO:0008198">
    <property type="term" value="F:ferrous iron binding"/>
    <property type="evidence" value="ECO:0007669"/>
    <property type="project" value="InterPro"/>
</dbReference>
<accession>A0A246JU65</accession>
<evidence type="ECO:0000313" key="7">
    <source>
        <dbReference type="EMBL" id="OWQ96595.1"/>
    </source>
</evidence>
<name>A0A246JU65_9SPHN</name>
<keyword evidence="7" id="KW-0223">Dioxygenase</keyword>
<evidence type="ECO:0000313" key="8">
    <source>
        <dbReference type="Proteomes" id="UP000197097"/>
    </source>
</evidence>
<dbReference type="InterPro" id="IPR004183">
    <property type="entry name" value="Xdiol_dOase_suB"/>
</dbReference>
<feature type="domain" description="Extradiol ring-cleavage dioxygenase class III enzyme subunit B" evidence="6">
    <location>
        <begin position="25"/>
        <end position="243"/>
    </location>
</feature>
<comment type="caution">
    <text evidence="7">The sequence shown here is derived from an EMBL/GenBank/DDBJ whole genome shotgun (WGS) entry which is preliminary data.</text>
</comment>
<dbReference type="CDD" id="cd07363">
    <property type="entry name" value="45_DOPA_Dioxygenase"/>
    <property type="match status" value="1"/>
</dbReference>
<protein>
    <submittedName>
        <fullName evidence="7">Dioxygenase</fullName>
    </submittedName>
</protein>
<keyword evidence="4" id="KW-0862">Zinc</keyword>
<dbReference type="GO" id="GO:0016702">
    <property type="term" value="F:oxidoreductase activity, acting on single donors with incorporation of molecular oxygen, incorporation of two atoms of oxygen"/>
    <property type="evidence" value="ECO:0007669"/>
    <property type="project" value="UniProtKB-ARBA"/>
</dbReference>
<dbReference type="EMBL" id="NISJ01000005">
    <property type="protein sequence ID" value="OWQ96595.1"/>
    <property type="molecule type" value="Genomic_DNA"/>
</dbReference>
<organism evidence="7 8">
    <name type="scientific">Sphingopyxis witflariensis</name>
    <dbReference type="NCBI Taxonomy" id="173675"/>
    <lineage>
        <taxon>Bacteria</taxon>
        <taxon>Pseudomonadati</taxon>
        <taxon>Pseudomonadota</taxon>
        <taxon>Alphaproteobacteria</taxon>
        <taxon>Sphingomonadales</taxon>
        <taxon>Sphingomonadaceae</taxon>
        <taxon>Sphingopyxis</taxon>
    </lineage>
</organism>
<dbReference type="Gene3D" id="3.40.830.10">
    <property type="entry name" value="LigB-like"/>
    <property type="match status" value="1"/>
</dbReference>
<dbReference type="GO" id="GO:0008270">
    <property type="term" value="F:zinc ion binding"/>
    <property type="evidence" value="ECO:0007669"/>
    <property type="project" value="InterPro"/>
</dbReference>
<dbReference type="PANTHER" id="PTHR30096">
    <property type="entry name" value="4,5-DOPA DIOXYGENASE EXTRADIOL-LIKE PROTEIN"/>
    <property type="match status" value="1"/>
</dbReference>
<comment type="cofactor">
    <cofactor evidence="1">
        <name>Zn(2+)</name>
        <dbReference type="ChEBI" id="CHEBI:29105"/>
    </cofactor>
</comment>
<evidence type="ECO:0000256" key="2">
    <source>
        <dbReference type="ARBA" id="ARBA00007581"/>
    </source>
</evidence>
<gene>
    <name evidence="7" type="ORF">CDQ91_11045</name>
</gene>
<dbReference type="InterPro" id="IPR014436">
    <property type="entry name" value="Extradiol_dOase_DODA"/>
</dbReference>
<evidence type="ECO:0000256" key="5">
    <source>
        <dbReference type="ARBA" id="ARBA00023002"/>
    </source>
</evidence>
<proteinExistence type="inferred from homology"/>
<dbReference type="AlphaFoldDB" id="A0A246JU65"/>
<dbReference type="Pfam" id="PF02900">
    <property type="entry name" value="LigB"/>
    <property type="match status" value="1"/>
</dbReference>
<dbReference type="Proteomes" id="UP000197097">
    <property type="component" value="Unassembled WGS sequence"/>
</dbReference>
<keyword evidence="3" id="KW-0479">Metal-binding</keyword>
<evidence type="ECO:0000256" key="4">
    <source>
        <dbReference type="ARBA" id="ARBA00022833"/>
    </source>
</evidence>
<sequence length="276" mass="29334">MRRLPSLFLSHGSPMMALEPSPARDFLAGLGAQLPRPSAILMVSAHHDAAYDGGRATVTASPTPPTIHDFGGFPDELFAMRYPAPGDPALAERVVDLLGAHGLPVTADPHRGLDHGAWVPLSLIYPQADVPVVQLSIASNASPEWHYAQGQALAPLRDEGVLVIGSGSITHNLRALFAARLPIDAPAPEWVTTFTDWVAERMAEGVIDDVLHAVERAPHGHDNHPTMEHILPLFVAMGAGAGTGGLPFESERLHASITYGLLAMDVYAFGGETARL</sequence>
<dbReference type="PIRSF" id="PIRSF006157">
    <property type="entry name" value="Doxgns_DODA"/>
    <property type="match status" value="1"/>
</dbReference>
<evidence type="ECO:0000256" key="3">
    <source>
        <dbReference type="ARBA" id="ARBA00022723"/>
    </source>
</evidence>
<dbReference type="SUPFAM" id="SSF53213">
    <property type="entry name" value="LigB-like"/>
    <property type="match status" value="1"/>
</dbReference>
<comment type="similarity">
    <text evidence="2">Belongs to the DODA-type extradiol aromatic ring-opening dioxygenase family.</text>
</comment>
<keyword evidence="8" id="KW-1185">Reference proteome</keyword>
<dbReference type="PANTHER" id="PTHR30096:SF0">
    <property type="entry name" value="4,5-DOPA DIOXYGENASE EXTRADIOL-LIKE PROTEIN"/>
    <property type="match status" value="1"/>
</dbReference>
<keyword evidence="5" id="KW-0560">Oxidoreductase</keyword>